<dbReference type="AlphaFoldDB" id="A0A060SW23"/>
<dbReference type="PhylomeDB" id="A0A060SW23"/>
<dbReference type="InterPro" id="IPR018803">
    <property type="entry name" value="Ish1/Msc1-like"/>
</dbReference>
<protein>
    <submittedName>
        <fullName evidence="2">ARAD1A01738p</fullName>
    </submittedName>
</protein>
<gene>
    <name evidence="2" type="ORF">GNLVRS02_ARAD1A01738g</name>
</gene>
<evidence type="ECO:0000256" key="1">
    <source>
        <dbReference type="SAM" id="SignalP"/>
    </source>
</evidence>
<feature type="signal peptide" evidence="1">
    <location>
        <begin position="1"/>
        <end position="19"/>
    </location>
</feature>
<organism evidence="2">
    <name type="scientific">Blastobotrys adeninivorans</name>
    <name type="common">Yeast</name>
    <name type="synonym">Arxula adeninivorans</name>
    <dbReference type="NCBI Taxonomy" id="409370"/>
    <lineage>
        <taxon>Eukaryota</taxon>
        <taxon>Fungi</taxon>
        <taxon>Dikarya</taxon>
        <taxon>Ascomycota</taxon>
        <taxon>Saccharomycotina</taxon>
        <taxon>Dipodascomycetes</taxon>
        <taxon>Dipodascales</taxon>
        <taxon>Trichomonascaceae</taxon>
        <taxon>Blastobotrys</taxon>
    </lineage>
</organism>
<evidence type="ECO:0000313" key="2">
    <source>
        <dbReference type="EMBL" id="CDP33100.1"/>
    </source>
</evidence>
<proteinExistence type="predicted"/>
<name>A0A060SW23_BLAAD</name>
<accession>A0A060SW23</accession>
<feature type="chain" id="PRO_5001592749" evidence="1">
    <location>
        <begin position="20"/>
        <end position="338"/>
    </location>
</feature>
<keyword evidence="1" id="KW-0732">Signal</keyword>
<sequence length="338" mass="37556">MKLGSIVLFAFGAVAVASSNPKLDAARHKLFEQVNLAQAQVYDSAGKLRDDAVDTWTSSQLKEWADIHGIPVPQGSKKAELQAIVRKNKAVFEEDVKSYLDEAAKTADSYLSKATEAVADAGNAFFDQSLNLWSDSRLRAFLAARGVQTPGKTSHKHLVQLAKENANKKIKQAKGEWTFDTWSSDEIKDWLEKQGKKAQGTRDELVASAQNVYSSAAQAGGETYDNIVKSLSDQWDSTKKVSFEKWSDSDLKAYLDTYGIKTYQGSTRNELIAKARAQYGLFTHGADPGYWNRLWDTFHAGVCQSLGHAHRYGNIALSHAQEHGTWAYNYLRQQVLGR</sequence>
<dbReference type="EMBL" id="HG937691">
    <property type="protein sequence ID" value="CDP33100.1"/>
    <property type="molecule type" value="Genomic_DNA"/>
</dbReference>
<reference evidence="2" key="1">
    <citation type="submission" date="2014-02" db="EMBL/GenBank/DDBJ databases">
        <authorList>
            <person name="Genoscope - CEA"/>
        </authorList>
    </citation>
    <scope>NUCLEOTIDE SEQUENCE</scope>
    <source>
        <strain evidence="2">LS3</strain>
    </source>
</reference>
<reference evidence="2" key="2">
    <citation type="submission" date="2014-06" db="EMBL/GenBank/DDBJ databases">
        <title>The complete genome of Blastobotrys (Arxula) adeninivorans LS3 - a yeast of biotechnological interest.</title>
        <authorList>
            <person name="Kunze G."/>
            <person name="Gaillardin C."/>
            <person name="Czernicka M."/>
            <person name="Durrens P."/>
            <person name="Martin T."/>
            <person name="Boer E."/>
            <person name="Gabaldon T."/>
            <person name="Cruz J."/>
            <person name="Talla E."/>
            <person name="Marck C."/>
            <person name="Goffeau A."/>
            <person name="Barbe V."/>
            <person name="Baret P."/>
            <person name="Baronian K."/>
            <person name="Beier S."/>
            <person name="Bleykasten C."/>
            <person name="Bode R."/>
            <person name="Casaregola S."/>
            <person name="Despons L."/>
            <person name="Fairhead C."/>
            <person name="Giersberg M."/>
            <person name="Gierski P."/>
            <person name="Hahnel U."/>
            <person name="Hartmann A."/>
            <person name="Jankowska D."/>
            <person name="Jubin C."/>
            <person name="Jung P."/>
            <person name="Lafontaine I."/>
            <person name="Leh-Louis V."/>
            <person name="Lemaire M."/>
            <person name="Marcet-Houben M."/>
            <person name="Mascher M."/>
            <person name="Morel G."/>
            <person name="Richard G.-F."/>
            <person name="Riechen J."/>
            <person name="Sacerdot C."/>
            <person name="Sarkar A."/>
            <person name="Savel G."/>
            <person name="Schacherer J."/>
            <person name="Sherman D."/>
            <person name="Straub M.-L."/>
            <person name="Stein N."/>
            <person name="Thierry A."/>
            <person name="Trautwein-Schult A."/>
            <person name="Westhof E."/>
            <person name="Worch S."/>
            <person name="Dujon B."/>
            <person name="Souciet J.-L."/>
            <person name="Wincker P."/>
            <person name="Scholz U."/>
            <person name="Neuveglise N."/>
        </authorList>
    </citation>
    <scope>NUCLEOTIDE SEQUENCE</scope>
    <source>
        <strain evidence="2">LS3</strain>
    </source>
</reference>
<dbReference type="Pfam" id="PF10281">
    <property type="entry name" value="Ish1"/>
    <property type="match status" value="4"/>
</dbReference>